<dbReference type="Pfam" id="PF00497">
    <property type="entry name" value="SBP_bac_3"/>
    <property type="match status" value="1"/>
</dbReference>
<dbReference type="PATRIC" id="fig|317.175.peg.2570"/>
<protein>
    <recommendedName>
        <fullName evidence="3">Solute-binding protein family 3/N-terminal domain-containing protein</fullName>
    </recommendedName>
</protein>
<dbReference type="PANTHER" id="PTHR35936:SF25">
    <property type="entry name" value="ABC TRANSPORTER SUBSTRATE-BINDING PROTEIN"/>
    <property type="match status" value="1"/>
</dbReference>
<keyword evidence="2" id="KW-0732">Signal</keyword>
<gene>
    <name evidence="4" type="ORF">IV01_12340</name>
</gene>
<accession>A0A085VIZ5</accession>
<reference evidence="4 5" key="1">
    <citation type="submission" date="2014-07" db="EMBL/GenBank/DDBJ databases">
        <title>Draft Genome Sequences of Environmental Pseudomonas syringae strains.</title>
        <authorList>
            <person name="Baltrus D.A."/>
            <person name="Berge O."/>
            <person name="Morris C."/>
        </authorList>
    </citation>
    <scope>NUCLEOTIDE SEQUENCE [LARGE SCALE GENOMIC DNA]</scope>
    <source>
        <strain evidence="4 5">GAW0119</strain>
    </source>
</reference>
<dbReference type="OrthoDB" id="8771774at2"/>
<keyword evidence="5" id="KW-1185">Reference proteome</keyword>
<dbReference type="EMBL" id="JPQU01000034">
    <property type="protein sequence ID" value="KFE55408.1"/>
    <property type="molecule type" value="Genomic_DNA"/>
</dbReference>
<sequence length="257" mass="28779">MFVRQIFLGLILSSVQLTSSAKAEPWQAGGTQWRPFSYEGEQGQLRGIATDIARRVLQLAEIDAQFVSYPVNRLQAMLIKGELDLNYADSVQWNNADEVRRFAFSKPYMNVREHLYVLKGSPMAHTPVDKLNGQTVGVVRGYTYRTMDPLFADKRLTRLQTSEDPALLQLLQTGRVDAVAMVDDLFEYLIASKGMDRNLFERGAKLSEAPLGMKLQPQYAVLLPRINAAIASLVRSGEVARIRHAYLTTNESAGETP</sequence>
<evidence type="ECO:0000256" key="1">
    <source>
        <dbReference type="ARBA" id="ARBA00010333"/>
    </source>
</evidence>
<dbReference type="InterPro" id="IPR001638">
    <property type="entry name" value="Solute-binding_3/MltF_N"/>
</dbReference>
<dbReference type="SUPFAM" id="SSF53850">
    <property type="entry name" value="Periplasmic binding protein-like II"/>
    <property type="match status" value="1"/>
</dbReference>
<evidence type="ECO:0000313" key="5">
    <source>
        <dbReference type="Proteomes" id="UP000028631"/>
    </source>
</evidence>
<comment type="similarity">
    <text evidence="1">Belongs to the bacterial solute-binding protein 3 family.</text>
</comment>
<dbReference type="Gene3D" id="3.40.190.10">
    <property type="entry name" value="Periplasmic binding protein-like II"/>
    <property type="match status" value="2"/>
</dbReference>
<evidence type="ECO:0000259" key="3">
    <source>
        <dbReference type="SMART" id="SM00062"/>
    </source>
</evidence>
<dbReference type="AlphaFoldDB" id="A0A085VIZ5"/>
<feature type="domain" description="Solute-binding protein family 3/N-terminal" evidence="3">
    <location>
        <begin position="30"/>
        <end position="250"/>
    </location>
</feature>
<dbReference type="PANTHER" id="PTHR35936">
    <property type="entry name" value="MEMBRANE-BOUND LYTIC MUREIN TRANSGLYCOSYLASE F"/>
    <property type="match status" value="1"/>
</dbReference>
<name>A0A085VIZ5_PSESX</name>
<dbReference type="RefSeq" id="WP_032628538.1">
    <property type="nucleotide sequence ID" value="NZ_JPQU01000034.1"/>
</dbReference>
<comment type="caution">
    <text evidence="4">The sequence shown here is derived from an EMBL/GenBank/DDBJ whole genome shotgun (WGS) entry which is preliminary data.</text>
</comment>
<organism evidence="4 5">
    <name type="scientific">Pseudomonas syringae</name>
    <dbReference type="NCBI Taxonomy" id="317"/>
    <lineage>
        <taxon>Bacteria</taxon>
        <taxon>Pseudomonadati</taxon>
        <taxon>Pseudomonadota</taxon>
        <taxon>Gammaproteobacteria</taxon>
        <taxon>Pseudomonadales</taxon>
        <taxon>Pseudomonadaceae</taxon>
        <taxon>Pseudomonas</taxon>
    </lineage>
</organism>
<dbReference type="SMART" id="SM00062">
    <property type="entry name" value="PBPb"/>
    <property type="match status" value="1"/>
</dbReference>
<dbReference type="Proteomes" id="UP000028631">
    <property type="component" value="Unassembled WGS sequence"/>
</dbReference>
<evidence type="ECO:0000313" key="4">
    <source>
        <dbReference type="EMBL" id="KFE55408.1"/>
    </source>
</evidence>
<evidence type="ECO:0000256" key="2">
    <source>
        <dbReference type="ARBA" id="ARBA00022729"/>
    </source>
</evidence>
<proteinExistence type="inferred from homology"/>